<accession>A0ABW1WEE0</accession>
<dbReference type="InterPro" id="IPR025072">
    <property type="entry name" value="Fur_reg_FbpA"/>
</dbReference>
<dbReference type="Proteomes" id="UP001596267">
    <property type="component" value="Unassembled WGS sequence"/>
</dbReference>
<dbReference type="EMBL" id="JBHSTQ010000002">
    <property type="protein sequence ID" value="MFC6385653.1"/>
    <property type="molecule type" value="Genomic_DNA"/>
</dbReference>
<name>A0ABW1WEE0_9BACL</name>
<dbReference type="Pfam" id="PF13076">
    <property type="entry name" value="Fur_reg_FbpA"/>
    <property type="match status" value="1"/>
</dbReference>
<comment type="caution">
    <text evidence="1">The sequence shown here is derived from an EMBL/GenBank/DDBJ whole genome shotgun (WGS) entry which is preliminary data.</text>
</comment>
<proteinExistence type="predicted"/>
<reference evidence="2" key="1">
    <citation type="journal article" date="2019" name="Int. J. Syst. Evol. Microbiol.">
        <title>The Global Catalogue of Microorganisms (GCM) 10K type strain sequencing project: providing services to taxonomists for standard genome sequencing and annotation.</title>
        <authorList>
            <consortium name="The Broad Institute Genomics Platform"/>
            <consortium name="The Broad Institute Genome Sequencing Center for Infectious Disease"/>
            <person name="Wu L."/>
            <person name="Ma J."/>
        </authorList>
    </citation>
    <scope>NUCLEOTIDE SEQUENCE [LARGE SCALE GENOMIC DNA]</scope>
    <source>
        <strain evidence="2">CCUG 42001</strain>
    </source>
</reference>
<evidence type="ECO:0000313" key="2">
    <source>
        <dbReference type="Proteomes" id="UP001596267"/>
    </source>
</evidence>
<dbReference type="RefSeq" id="WP_253051841.1">
    <property type="nucleotide sequence ID" value="NZ_JAMXWN010000001.1"/>
</dbReference>
<protein>
    <submittedName>
        <fullName evidence="1">Fur-regulated basic protein FbpA</fullName>
    </submittedName>
</protein>
<organism evidence="1 2">
    <name type="scientific">Sporolactobacillus kofuensis</name>
    <dbReference type="NCBI Taxonomy" id="269672"/>
    <lineage>
        <taxon>Bacteria</taxon>
        <taxon>Bacillati</taxon>
        <taxon>Bacillota</taxon>
        <taxon>Bacilli</taxon>
        <taxon>Bacillales</taxon>
        <taxon>Sporolactobacillaceae</taxon>
        <taxon>Sporolactobacillus</taxon>
    </lineage>
</organism>
<gene>
    <name evidence="1" type="ORF">ACFP7A_03470</name>
</gene>
<sequence length="55" mass="6782">MTESRIENNEKRKNDLIRKLLDRGIFKNGEYQLYELSLSELEHTYNKNFYKRTIK</sequence>
<keyword evidence="2" id="KW-1185">Reference proteome</keyword>
<evidence type="ECO:0000313" key="1">
    <source>
        <dbReference type="EMBL" id="MFC6385653.1"/>
    </source>
</evidence>